<organism evidence="2 3">
    <name type="scientific">Brevibacterium senegalense</name>
    <dbReference type="NCBI Taxonomy" id="1033736"/>
    <lineage>
        <taxon>Bacteria</taxon>
        <taxon>Bacillati</taxon>
        <taxon>Actinomycetota</taxon>
        <taxon>Actinomycetes</taxon>
        <taxon>Micrococcales</taxon>
        <taxon>Brevibacteriaceae</taxon>
        <taxon>Brevibacterium</taxon>
    </lineage>
</organism>
<comment type="caution">
    <text evidence="2">The sequence shown here is derived from an EMBL/GenBank/DDBJ whole genome shotgun (WGS) entry which is preliminary data.</text>
</comment>
<protein>
    <submittedName>
        <fullName evidence="2">DivIVA domain-containing protein</fullName>
    </submittedName>
</protein>
<dbReference type="Proteomes" id="UP000784435">
    <property type="component" value="Unassembled WGS sequence"/>
</dbReference>
<dbReference type="NCBIfam" id="TIGR03544">
    <property type="entry name" value="DivI1A_domain"/>
    <property type="match status" value="1"/>
</dbReference>
<gene>
    <name evidence="2" type="ORF">K8V08_00590</name>
</gene>
<dbReference type="AlphaFoldDB" id="A0A921MBB1"/>
<reference evidence="2" key="2">
    <citation type="submission" date="2021-09" db="EMBL/GenBank/DDBJ databases">
        <authorList>
            <person name="Gilroy R."/>
        </authorList>
    </citation>
    <scope>NUCLEOTIDE SEQUENCE</scope>
    <source>
        <strain evidence="2">ChiGjej5B5-7349</strain>
    </source>
</reference>
<evidence type="ECO:0000313" key="3">
    <source>
        <dbReference type="Proteomes" id="UP000784435"/>
    </source>
</evidence>
<accession>A0A921MBB1</accession>
<feature type="compositionally biased region" description="Pro residues" evidence="1">
    <location>
        <begin position="112"/>
        <end position="121"/>
    </location>
</feature>
<dbReference type="InterPro" id="IPR019933">
    <property type="entry name" value="DivIVA_domain"/>
</dbReference>
<feature type="compositionally biased region" description="Low complexity" evidence="1">
    <location>
        <begin position="79"/>
        <end position="111"/>
    </location>
</feature>
<reference evidence="2" key="1">
    <citation type="journal article" date="2021" name="PeerJ">
        <title>Extensive microbial diversity within the chicken gut microbiome revealed by metagenomics and culture.</title>
        <authorList>
            <person name="Gilroy R."/>
            <person name="Ravi A."/>
            <person name="Getino M."/>
            <person name="Pursley I."/>
            <person name="Horton D.L."/>
            <person name="Alikhan N.F."/>
            <person name="Baker D."/>
            <person name="Gharbi K."/>
            <person name="Hall N."/>
            <person name="Watson M."/>
            <person name="Adriaenssens E.M."/>
            <person name="Foster-Nyarko E."/>
            <person name="Jarju S."/>
            <person name="Secka A."/>
            <person name="Antonio M."/>
            <person name="Oren A."/>
            <person name="Chaudhuri R.R."/>
            <person name="La Ragione R."/>
            <person name="Hildebrand F."/>
            <person name="Pallen M.J."/>
        </authorList>
    </citation>
    <scope>NUCLEOTIDE SEQUENCE</scope>
    <source>
        <strain evidence="2">ChiGjej5B5-7349</strain>
    </source>
</reference>
<name>A0A921MBB1_9MICO</name>
<sequence>MCAAVFVLVVAVAGSRGVFDGAMEQDETDLPRVDRAPADAGATDLRAIRFTPVLWGYRPAEVDRAMSVLTARIAELEKAAPSPSTSGPSTTRASTSSPSAPSSSAPDSPTSSPAPGPHADS</sequence>
<evidence type="ECO:0000256" key="1">
    <source>
        <dbReference type="SAM" id="MobiDB-lite"/>
    </source>
</evidence>
<dbReference type="EMBL" id="DYUK01000016">
    <property type="protein sequence ID" value="HJG78893.1"/>
    <property type="molecule type" value="Genomic_DNA"/>
</dbReference>
<proteinExistence type="predicted"/>
<evidence type="ECO:0000313" key="2">
    <source>
        <dbReference type="EMBL" id="HJG78893.1"/>
    </source>
</evidence>
<feature type="region of interest" description="Disordered" evidence="1">
    <location>
        <begin position="77"/>
        <end position="121"/>
    </location>
</feature>